<evidence type="ECO:0000256" key="13">
    <source>
        <dbReference type="ARBA" id="ARBA00023264"/>
    </source>
</evidence>
<dbReference type="PIRSF" id="PIRSF000847">
    <property type="entry name" value="Phos_ph_gly_syn"/>
    <property type="match status" value="1"/>
</dbReference>
<evidence type="ECO:0000256" key="12">
    <source>
        <dbReference type="ARBA" id="ARBA00023209"/>
    </source>
</evidence>
<comment type="catalytic activity">
    <reaction evidence="14">
        <text>a CDP-1,2-diacyl-sn-glycerol + sn-glycerol 3-phosphate = a 1,2-diacyl-sn-glycero-3-phospho-(1'-sn-glycero-3'-phosphate) + CMP + H(+)</text>
        <dbReference type="Rhea" id="RHEA:12593"/>
        <dbReference type="ChEBI" id="CHEBI:15378"/>
        <dbReference type="ChEBI" id="CHEBI:57597"/>
        <dbReference type="ChEBI" id="CHEBI:58332"/>
        <dbReference type="ChEBI" id="CHEBI:60110"/>
        <dbReference type="ChEBI" id="CHEBI:60377"/>
        <dbReference type="EC" id="2.7.8.5"/>
    </reaction>
</comment>
<keyword evidence="10" id="KW-0443">Lipid metabolism</keyword>
<feature type="transmembrane region" description="Helical" evidence="16">
    <location>
        <begin position="128"/>
        <end position="151"/>
    </location>
</feature>
<feature type="transmembrane region" description="Helical" evidence="16">
    <location>
        <begin position="94"/>
        <end position="116"/>
    </location>
</feature>
<evidence type="ECO:0000256" key="14">
    <source>
        <dbReference type="ARBA" id="ARBA00048586"/>
    </source>
</evidence>
<comment type="pathway">
    <text evidence="2">Phospholipid metabolism; phosphatidylglycerol biosynthesis; phosphatidylglycerol from CDP-diacylglycerol: step 1/2.</text>
</comment>
<dbReference type="EC" id="2.7.8.5" evidence="4"/>
<evidence type="ECO:0000313" key="17">
    <source>
        <dbReference type="EMBL" id="PMP97425.1"/>
    </source>
</evidence>
<dbReference type="AlphaFoldDB" id="A0A2N7QFB6"/>
<dbReference type="PROSITE" id="PS00379">
    <property type="entry name" value="CDP_ALCOHOL_P_TRANSF"/>
    <property type="match status" value="1"/>
</dbReference>
<name>A0A2N7QFB6_9BACT</name>
<comment type="caution">
    <text evidence="17">The sequence shown here is derived from an EMBL/GenBank/DDBJ whole genome shotgun (WGS) entry which is preliminary data.</text>
</comment>
<dbReference type="InterPro" id="IPR048254">
    <property type="entry name" value="CDP_ALCOHOL_P_TRANSF_CS"/>
</dbReference>
<dbReference type="PANTHER" id="PTHR14269">
    <property type="entry name" value="CDP-DIACYLGLYCEROL--GLYCEROL-3-PHOSPHATE 3-PHOSPHATIDYLTRANSFERASE-RELATED"/>
    <property type="match status" value="1"/>
</dbReference>
<evidence type="ECO:0000256" key="5">
    <source>
        <dbReference type="ARBA" id="ARBA00014944"/>
    </source>
</evidence>
<organism evidence="17 18">
    <name type="scientific">Thermodesulfobacterium geofontis</name>
    <dbReference type="NCBI Taxonomy" id="1295609"/>
    <lineage>
        <taxon>Bacteria</taxon>
        <taxon>Pseudomonadati</taxon>
        <taxon>Thermodesulfobacteriota</taxon>
        <taxon>Thermodesulfobacteria</taxon>
        <taxon>Thermodesulfobacteriales</taxon>
        <taxon>Thermodesulfobacteriaceae</taxon>
        <taxon>Thermodesulfobacterium</taxon>
    </lineage>
</organism>
<evidence type="ECO:0000256" key="8">
    <source>
        <dbReference type="ARBA" id="ARBA00022692"/>
    </source>
</evidence>
<evidence type="ECO:0000313" key="18">
    <source>
        <dbReference type="Proteomes" id="UP000235619"/>
    </source>
</evidence>
<dbReference type="GO" id="GO:0046474">
    <property type="term" value="P:glycerophospholipid biosynthetic process"/>
    <property type="evidence" value="ECO:0007669"/>
    <property type="project" value="TreeGrafter"/>
</dbReference>
<dbReference type="Pfam" id="PF01066">
    <property type="entry name" value="CDP-OH_P_transf"/>
    <property type="match status" value="1"/>
</dbReference>
<keyword evidence="9 16" id="KW-1133">Transmembrane helix</keyword>
<comment type="subcellular location">
    <subcellularLocation>
        <location evidence="1">Membrane</location>
        <topology evidence="1">Multi-pass membrane protein</topology>
    </subcellularLocation>
</comment>
<evidence type="ECO:0000256" key="7">
    <source>
        <dbReference type="ARBA" id="ARBA00022679"/>
    </source>
</evidence>
<evidence type="ECO:0000256" key="9">
    <source>
        <dbReference type="ARBA" id="ARBA00022989"/>
    </source>
</evidence>
<comment type="similarity">
    <text evidence="3 15">Belongs to the CDP-alcohol phosphatidyltransferase class-I family.</text>
</comment>
<dbReference type="Gene3D" id="1.20.120.1760">
    <property type="match status" value="1"/>
</dbReference>
<feature type="transmembrane region" description="Helical" evidence="16">
    <location>
        <begin position="157"/>
        <end position="181"/>
    </location>
</feature>
<protein>
    <recommendedName>
        <fullName evidence="5">CDP-diacylglycerol--glycerol-3-phosphate 3-phosphatidyltransferase</fullName>
        <ecNumber evidence="4">2.7.8.5</ecNumber>
    </recommendedName>
</protein>
<dbReference type="InterPro" id="IPR004570">
    <property type="entry name" value="Phosphatidylglycerol_P_synth"/>
</dbReference>
<evidence type="ECO:0000256" key="16">
    <source>
        <dbReference type="SAM" id="Phobius"/>
    </source>
</evidence>
<evidence type="ECO:0000256" key="10">
    <source>
        <dbReference type="ARBA" id="ARBA00023098"/>
    </source>
</evidence>
<evidence type="ECO:0000256" key="1">
    <source>
        <dbReference type="ARBA" id="ARBA00004141"/>
    </source>
</evidence>
<dbReference type="GO" id="GO:0016020">
    <property type="term" value="C:membrane"/>
    <property type="evidence" value="ECO:0007669"/>
    <property type="project" value="UniProtKB-SubCell"/>
</dbReference>
<dbReference type="PANTHER" id="PTHR14269:SF11">
    <property type="entry name" value="CDP-DIACYLGLYCEROL--GLYCEROL-3-PHOSPHATE 3-PHOSPHATIDYLTRANSFERASE"/>
    <property type="match status" value="1"/>
</dbReference>
<dbReference type="InterPro" id="IPR000462">
    <property type="entry name" value="CDP-OH_P_trans"/>
</dbReference>
<dbReference type="Proteomes" id="UP000235619">
    <property type="component" value="Unassembled WGS sequence"/>
</dbReference>
<evidence type="ECO:0000256" key="4">
    <source>
        <dbReference type="ARBA" id="ARBA00013170"/>
    </source>
</evidence>
<evidence type="ECO:0000256" key="2">
    <source>
        <dbReference type="ARBA" id="ARBA00005042"/>
    </source>
</evidence>
<keyword evidence="7 15" id="KW-0808">Transferase</keyword>
<reference evidence="17 18" key="1">
    <citation type="submission" date="2018-01" db="EMBL/GenBank/DDBJ databases">
        <title>Metagenomic assembled genomes from two thermal pools in the Uzon Caldera, Kamchatka, Russia.</title>
        <authorList>
            <person name="Wilkins L."/>
            <person name="Ettinger C."/>
        </authorList>
    </citation>
    <scope>NUCLEOTIDE SEQUENCE [LARGE SCALE GENOMIC DNA]</scope>
    <source>
        <strain evidence="17">ARK-04</strain>
    </source>
</reference>
<keyword evidence="12" id="KW-0594">Phospholipid biosynthesis</keyword>
<gene>
    <name evidence="17" type="ORF">C0169_03080</name>
</gene>
<proteinExistence type="inferred from homology"/>
<dbReference type="InterPro" id="IPR043130">
    <property type="entry name" value="CDP-OH_PTrfase_TM_dom"/>
</dbReference>
<keyword evidence="8 16" id="KW-0812">Transmembrane</keyword>
<dbReference type="EMBL" id="PNJD01000184">
    <property type="protein sequence ID" value="PMP97425.1"/>
    <property type="molecule type" value="Genomic_DNA"/>
</dbReference>
<keyword evidence="11 16" id="KW-0472">Membrane</keyword>
<keyword evidence="6" id="KW-0444">Lipid biosynthesis</keyword>
<dbReference type="InterPro" id="IPR050324">
    <property type="entry name" value="CDP-alcohol_PTase-I"/>
</dbReference>
<feature type="transmembrane region" description="Helical" evidence="16">
    <location>
        <begin position="12"/>
        <end position="32"/>
    </location>
</feature>
<sequence>MQINKKEFLKIPNLLSLYRLFLGLIFPILWIKEINTKILLFLIGTAVLSDTLDGNIARIFKQKTDLGKILDPLADKVFINMLFFLLYLNKNISLTLLLIIILRDLSIMMGAGFLLLKYSQAVNFSPTYLGKACTVSQLLFLFLYFLHLFIIPLNSTLISAVTQIVIFLTIVSGIHYGFLFYKSFRKFPTR</sequence>
<evidence type="ECO:0000256" key="15">
    <source>
        <dbReference type="RuleBase" id="RU003750"/>
    </source>
</evidence>
<evidence type="ECO:0000256" key="3">
    <source>
        <dbReference type="ARBA" id="ARBA00010441"/>
    </source>
</evidence>
<keyword evidence="13" id="KW-1208">Phospholipid metabolism</keyword>
<evidence type="ECO:0000256" key="6">
    <source>
        <dbReference type="ARBA" id="ARBA00022516"/>
    </source>
</evidence>
<evidence type="ECO:0000256" key="11">
    <source>
        <dbReference type="ARBA" id="ARBA00023136"/>
    </source>
</evidence>
<dbReference type="GO" id="GO:0008444">
    <property type="term" value="F:CDP-diacylglycerol-glycerol-3-phosphate 3-phosphatidyltransferase activity"/>
    <property type="evidence" value="ECO:0007669"/>
    <property type="project" value="UniProtKB-EC"/>
</dbReference>
<accession>A0A2N7QFB6</accession>